<keyword evidence="2" id="KW-0732">Signal</keyword>
<dbReference type="OMA" id="ERTEWDS"/>
<feature type="compositionally biased region" description="Low complexity" evidence="1">
    <location>
        <begin position="189"/>
        <end position="200"/>
    </location>
</feature>
<gene>
    <name evidence="3" type="primary">CSON011373</name>
</gene>
<dbReference type="EMBL" id="UFQS01000495">
    <property type="protein sequence ID" value="SSX04388.1"/>
    <property type="molecule type" value="Genomic_DNA"/>
</dbReference>
<evidence type="ECO:0000256" key="2">
    <source>
        <dbReference type="SAM" id="SignalP"/>
    </source>
</evidence>
<reference evidence="4" key="2">
    <citation type="submission" date="2018-07" db="EMBL/GenBank/DDBJ databases">
        <authorList>
            <person name="Quirk P.G."/>
            <person name="Krulwich T.A."/>
        </authorList>
    </citation>
    <scope>NUCLEOTIDE SEQUENCE</scope>
</reference>
<feature type="chain" id="PRO_5036062062" evidence="2">
    <location>
        <begin position="20"/>
        <end position="367"/>
    </location>
</feature>
<feature type="region of interest" description="Disordered" evidence="1">
    <location>
        <begin position="186"/>
        <end position="209"/>
    </location>
</feature>
<evidence type="ECO:0000256" key="1">
    <source>
        <dbReference type="SAM" id="MobiDB-lite"/>
    </source>
</evidence>
<feature type="region of interest" description="Disordered" evidence="1">
    <location>
        <begin position="141"/>
        <end position="166"/>
    </location>
</feature>
<dbReference type="VEuPathDB" id="VectorBase:CSON011373"/>
<sequence length="367" mass="42073">MQIIQCIFVLSMVIFAVNAAPAKNDDVEFVEIVPLEKRNGTFGIHEYDEDDVPTSFFPVAYFPFNIDFRSLFTGFDDLINRMRNSFHSLIDDDDVNKGNTTSTVKIVDNHKVVINDTTYKKDTPYGTQFVKVRTVHVKPLNESGEIETSEVENPLEQSTKIPEVANRDTELLEDANDESNQQIIFENLSKSSSSSSSSSSGESYEERPQHTADIQFVSLESNPIETHQSIVNQENFIPHRQPRPTFYNTNPNYRPPAPPVFPFPVNHHLNRPFYTQQRPVNEFPRPIFNSELDDNDNDDSGAGEGASEVYDLTNDIRVNQFLSEQGRPFHPDAEFISVPNQPRPRPFESYPQQYPTYYFTAFRDIKK</sequence>
<name>A0A336KKE7_CULSO</name>
<protein>
    <submittedName>
        <fullName evidence="3">CSON011373 protein</fullName>
    </submittedName>
</protein>
<dbReference type="AlphaFoldDB" id="A0A336KKE7"/>
<accession>A0A336KKE7</accession>
<evidence type="ECO:0000313" key="4">
    <source>
        <dbReference type="EMBL" id="SSX24752.1"/>
    </source>
</evidence>
<proteinExistence type="predicted"/>
<feature type="signal peptide" evidence="2">
    <location>
        <begin position="1"/>
        <end position="19"/>
    </location>
</feature>
<organism evidence="3">
    <name type="scientific">Culicoides sonorensis</name>
    <name type="common">Biting midge</name>
    <dbReference type="NCBI Taxonomy" id="179676"/>
    <lineage>
        <taxon>Eukaryota</taxon>
        <taxon>Metazoa</taxon>
        <taxon>Ecdysozoa</taxon>
        <taxon>Arthropoda</taxon>
        <taxon>Hexapoda</taxon>
        <taxon>Insecta</taxon>
        <taxon>Pterygota</taxon>
        <taxon>Neoptera</taxon>
        <taxon>Endopterygota</taxon>
        <taxon>Diptera</taxon>
        <taxon>Nematocera</taxon>
        <taxon>Chironomoidea</taxon>
        <taxon>Ceratopogonidae</taxon>
        <taxon>Ceratopogoninae</taxon>
        <taxon>Culicoides</taxon>
        <taxon>Monoculicoides</taxon>
    </lineage>
</organism>
<evidence type="ECO:0000313" key="3">
    <source>
        <dbReference type="EMBL" id="SSX04388.1"/>
    </source>
</evidence>
<reference evidence="3" key="1">
    <citation type="submission" date="2018-04" db="EMBL/GenBank/DDBJ databases">
        <authorList>
            <person name="Go L.Y."/>
            <person name="Mitchell J.A."/>
        </authorList>
    </citation>
    <scope>NUCLEOTIDE SEQUENCE</scope>
    <source>
        <tissue evidence="3">Whole organism</tissue>
    </source>
</reference>
<feature type="region of interest" description="Disordered" evidence="1">
    <location>
        <begin position="330"/>
        <end position="351"/>
    </location>
</feature>
<dbReference type="EMBL" id="UFQT01000495">
    <property type="protein sequence ID" value="SSX24752.1"/>
    <property type="molecule type" value="Genomic_DNA"/>
</dbReference>